<keyword evidence="5" id="KW-0732">Signal</keyword>
<evidence type="ECO:0000313" key="6">
    <source>
        <dbReference type="EMBL" id="MBB4044680.1"/>
    </source>
</evidence>
<organism evidence="6 7">
    <name type="scientific">Bacteroides reticulotermitis</name>
    <dbReference type="NCBI Taxonomy" id="1133319"/>
    <lineage>
        <taxon>Bacteria</taxon>
        <taxon>Pseudomonadati</taxon>
        <taxon>Bacteroidota</taxon>
        <taxon>Bacteroidia</taxon>
        <taxon>Bacteroidales</taxon>
        <taxon>Bacteroidaceae</taxon>
        <taxon>Bacteroides</taxon>
    </lineage>
</organism>
<evidence type="ECO:0000256" key="3">
    <source>
        <dbReference type="ARBA" id="ARBA00023295"/>
    </source>
</evidence>
<dbReference type="InterPro" id="IPR000743">
    <property type="entry name" value="Glyco_hydro_28"/>
</dbReference>
<protein>
    <submittedName>
        <fullName evidence="6">Polygalacturonase</fullName>
    </submittedName>
</protein>
<feature type="signal peptide" evidence="5">
    <location>
        <begin position="1"/>
        <end position="22"/>
    </location>
</feature>
<dbReference type="Gene3D" id="2.160.20.10">
    <property type="entry name" value="Single-stranded right-handed beta-helix, Pectin lyase-like"/>
    <property type="match status" value="1"/>
</dbReference>
<dbReference type="AlphaFoldDB" id="A0A840CXS4"/>
<evidence type="ECO:0000256" key="4">
    <source>
        <dbReference type="RuleBase" id="RU361169"/>
    </source>
</evidence>
<dbReference type="PANTHER" id="PTHR31339:SF9">
    <property type="entry name" value="PLASMIN AND FIBRONECTIN-BINDING PROTEIN A"/>
    <property type="match status" value="1"/>
</dbReference>
<dbReference type="SMART" id="SM00710">
    <property type="entry name" value="PbH1"/>
    <property type="match status" value="7"/>
</dbReference>
<dbReference type="InterPro" id="IPR051801">
    <property type="entry name" value="GH28_Enzymes"/>
</dbReference>
<dbReference type="Pfam" id="PF00295">
    <property type="entry name" value="Glyco_hydro_28"/>
    <property type="match status" value="1"/>
</dbReference>
<proteinExistence type="inferred from homology"/>
<evidence type="ECO:0000256" key="1">
    <source>
        <dbReference type="ARBA" id="ARBA00008834"/>
    </source>
</evidence>
<comment type="caution">
    <text evidence="6">The sequence shown here is derived from an EMBL/GenBank/DDBJ whole genome shotgun (WGS) entry which is preliminary data.</text>
</comment>
<gene>
    <name evidence="6" type="ORF">GGR06_002475</name>
</gene>
<keyword evidence="2 4" id="KW-0378">Hydrolase</keyword>
<dbReference type="PROSITE" id="PS00502">
    <property type="entry name" value="POLYGALACTURONASE"/>
    <property type="match status" value="1"/>
</dbReference>
<sequence>MFFNKKLILLGMVVLLALIGQGCTQPRQESNLPEDVYKNLPFDMPRVEQPSFPDYQVNITEFGAQSGGKVVNTKAINDAIQAVSAKGGGRVIIPEGLWLTGPIVLLSNVNLHTEKNALVLFSGDSALYPVVDTVFEGVSAKRCQSPISAVNADNIAITGFGVFDGAGDSWRPVKKDKMTERQWKNLLNSGGSVDEAARIWYPNAGALQASVLMNGKSHSDTGVTDEEWGKMKTWLRPVMVSIVKSKKVLLDGITFKNSPNWCIHPLSCEFLTLNNVKVFNPWYSQNGDALDVESCRNVLITNCLFDAGDDAICLKSGKDADGRRRGEPCENVIVKNNTVLHGHGGFVVGSEMSGGVRNVYVADCSFIGTDVGLRFKSTRGRGGVVENIYIDRINMIDIPNDALIADLYYAVKGGEDAPVPSVSEETPIFKDIHISNVYCNGAGRAVFFNGLPEMPIQNISIRNMVVTNAREGIVINQVAQVNMENIDIETSDDSVIQLENTTGITINGEKYDSISEKRLLTLNK</sequence>
<dbReference type="PROSITE" id="PS51257">
    <property type="entry name" value="PROKAR_LIPOPROTEIN"/>
    <property type="match status" value="1"/>
</dbReference>
<dbReference type="Proteomes" id="UP000560658">
    <property type="component" value="Unassembled WGS sequence"/>
</dbReference>
<keyword evidence="7" id="KW-1185">Reference proteome</keyword>
<dbReference type="InterPro" id="IPR006626">
    <property type="entry name" value="PbH1"/>
</dbReference>
<reference evidence="6" key="1">
    <citation type="submission" date="2020-08" db="EMBL/GenBank/DDBJ databases">
        <title>Genomic Encyclopedia of Type Strains, Phase IV (KMG-IV): sequencing the most valuable type-strain genomes for metagenomic binning, comparative biology and taxonomic classification.</title>
        <authorList>
            <person name="Goeker M."/>
        </authorList>
    </citation>
    <scope>NUCLEOTIDE SEQUENCE [LARGE SCALE GENOMIC DNA]</scope>
    <source>
        <strain evidence="6">DSM 105720</strain>
    </source>
</reference>
<dbReference type="GO" id="GO:0004650">
    <property type="term" value="F:polygalacturonase activity"/>
    <property type="evidence" value="ECO:0007669"/>
    <property type="project" value="InterPro"/>
</dbReference>
<dbReference type="PANTHER" id="PTHR31339">
    <property type="entry name" value="PECTIN LYASE-RELATED"/>
    <property type="match status" value="1"/>
</dbReference>
<dbReference type="SUPFAM" id="SSF51126">
    <property type="entry name" value="Pectin lyase-like"/>
    <property type="match status" value="1"/>
</dbReference>
<evidence type="ECO:0000256" key="2">
    <source>
        <dbReference type="ARBA" id="ARBA00022801"/>
    </source>
</evidence>
<dbReference type="InterPro" id="IPR012334">
    <property type="entry name" value="Pectin_lyas_fold"/>
</dbReference>
<dbReference type="InterPro" id="IPR011050">
    <property type="entry name" value="Pectin_lyase_fold/virulence"/>
</dbReference>
<dbReference type="EMBL" id="JACIER010000009">
    <property type="protein sequence ID" value="MBB4044680.1"/>
    <property type="molecule type" value="Genomic_DNA"/>
</dbReference>
<evidence type="ECO:0000256" key="5">
    <source>
        <dbReference type="SAM" id="SignalP"/>
    </source>
</evidence>
<keyword evidence="3 4" id="KW-0326">Glycosidase</keyword>
<feature type="chain" id="PRO_5032988008" evidence="5">
    <location>
        <begin position="23"/>
        <end position="524"/>
    </location>
</feature>
<comment type="similarity">
    <text evidence="1 4">Belongs to the glycosyl hydrolase 28 family.</text>
</comment>
<name>A0A840CXS4_9BACE</name>
<dbReference type="RefSeq" id="WP_183208779.1">
    <property type="nucleotide sequence ID" value="NZ_JACIER010000009.1"/>
</dbReference>
<evidence type="ECO:0000313" key="7">
    <source>
        <dbReference type="Proteomes" id="UP000560658"/>
    </source>
</evidence>
<dbReference type="GO" id="GO:0005975">
    <property type="term" value="P:carbohydrate metabolic process"/>
    <property type="evidence" value="ECO:0007669"/>
    <property type="project" value="InterPro"/>
</dbReference>
<accession>A0A840CXS4</accession>